<evidence type="ECO:0000313" key="22">
    <source>
        <dbReference type="Proteomes" id="UP000294830"/>
    </source>
</evidence>
<keyword evidence="14" id="KW-0511">Multifunctional enzyme</keyword>
<keyword evidence="11" id="KW-0133">Cell shape</keyword>
<keyword evidence="6" id="KW-0121">Carboxypeptidase</keyword>
<dbReference type="Pfam" id="PF00905">
    <property type="entry name" value="Transpeptidase"/>
    <property type="match status" value="1"/>
</dbReference>
<keyword evidence="9" id="KW-0808">Transferase</keyword>
<evidence type="ECO:0000256" key="18">
    <source>
        <dbReference type="SAM" id="Phobius"/>
    </source>
</evidence>
<evidence type="ECO:0000256" key="12">
    <source>
        <dbReference type="ARBA" id="ARBA00022984"/>
    </source>
</evidence>
<evidence type="ECO:0000313" key="21">
    <source>
        <dbReference type="EMBL" id="TCN63662.1"/>
    </source>
</evidence>
<dbReference type="Gene3D" id="1.10.3810.10">
    <property type="entry name" value="Biosynthetic peptidoglycan transglycosylase-like"/>
    <property type="match status" value="1"/>
</dbReference>
<reference evidence="21 22" key="1">
    <citation type="submission" date="2019-03" db="EMBL/GenBank/DDBJ databases">
        <title>Genomic Encyclopedia of Archaeal and Bacterial Type Strains, Phase II (KMG-II): from individual species to whole genera.</title>
        <authorList>
            <person name="Goeker M."/>
        </authorList>
    </citation>
    <scope>NUCLEOTIDE SEQUENCE [LARGE SCALE GENOMIC DNA]</scope>
    <source>
        <strain evidence="21 22">RL-C</strain>
    </source>
</reference>
<keyword evidence="18" id="KW-0812">Transmembrane</keyword>
<evidence type="ECO:0000259" key="19">
    <source>
        <dbReference type="Pfam" id="PF00905"/>
    </source>
</evidence>
<evidence type="ECO:0000256" key="13">
    <source>
        <dbReference type="ARBA" id="ARBA00023136"/>
    </source>
</evidence>
<comment type="similarity">
    <text evidence="4">In the N-terminal section; belongs to the glycosyltransferase 51 family.</text>
</comment>
<comment type="subcellular location">
    <subcellularLocation>
        <location evidence="1">Cell membrane</location>
    </subcellularLocation>
</comment>
<dbReference type="GO" id="GO:0009252">
    <property type="term" value="P:peptidoglycan biosynthetic process"/>
    <property type="evidence" value="ECO:0007669"/>
    <property type="project" value="UniProtKB-KW"/>
</dbReference>
<keyword evidence="7" id="KW-0645">Protease</keyword>
<evidence type="ECO:0000256" key="3">
    <source>
        <dbReference type="ARBA" id="ARBA00007090"/>
    </source>
</evidence>
<feature type="domain" description="Glycosyl transferase family 51" evidence="20">
    <location>
        <begin position="63"/>
        <end position="248"/>
    </location>
</feature>
<name>A0A4R2EAD5_9BACT</name>
<evidence type="ECO:0000256" key="2">
    <source>
        <dbReference type="ARBA" id="ARBA00004752"/>
    </source>
</evidence>
<sequence>MSNNKELRHKFLLWFWGVVSAPFVLLLLVFSLIGLGVFGPLPTFEQLENPSSNLATEIISEDGQLLGTFYVQNRSFVNYDEISPNLVGALLSTEDVRFYNHSGIDFRGLTRVFVKTIIMGNESQGGGSTISQQLAKQLFPRDTSSRSGLVRKMNLVVTKFKEWIVAVKLERNYTKEEILAMYLNMVPFGNNAWGVKTAAKIYFDKTPADLTAEESALLVGMLNAPSRYNPVRHEERATAKRNFVLEKMYSNDLLSSDQLDSLSALPIKLKFSPMDNTGGIAPYFREMLRIVLTAKKPSSSDYWDQAQYEADLERWNTDPLYGWCNKNLKPDGTPYNIYKDGLKIYTTVNSKLQRYAEEALKDHMANTVQKEFDAQQKRSNYRIYSNDIDNAKAKELLAIAVKQTDRYRNLRNAGASEEEIDRSFNTPTDMTVFSYKGDVDTTLTPMDSIKYYKRFLRASFVAIEPQTGNVKAWVGGPSFEYFKYDQVYQGRRQVGSTFKPFLYTLAMQEGMKPCDQVPNVPVTFDMGPDQEPWSPKNAYTKYLEKYNGQMVTLKFGLAHSINNISAYLMKQYSPQAVVDLAHKMGIHSPLDPVVSICLGPSDITLLEMVSSYGTFVNKGVHVEPITVLRIEDKHGNTLASFAPQKNEAINDQTAYVMIEMLKGVVHGGTAAKLTYQYKVPGDVAGKTGTTNNNSDGWFIGITPRLVAGTWVGGEERSIHLTNRGEGAAVAMPVFAKFITKVYNDATIPLKPNLSFERPSVMPDVTFDCTSQPAEEPTKDDEFFQ</sequence>
<evidence type="ECO:0000256" key="17">
    <source>
        <dbReference type="ARBA" id="ARBA00049902"/>
    </source>
</evidence>
<comment type="catalytic activity">
    <reaction evidence="17">
        <text>[GlcNAc-(1-&gt;4)-Mur2Ac(oyl-L-Ala-gamma-D-Glu-L-Lys-D-Ala-D-Ala)](n)-di-trans,octa-cis-undecaprenyl diphosphate + beta-D-GlcNAc-(1-&gt;4)-Mur2Ac(oyl-L-Ala-gamma-D-Glu-L-Lys-D-Ala-D-Ala)-di-trans,octa-cis-undecaprenyl diphosphate = [GlcNAc-(1-&gt;4)-Mur2Ac(oyl-L-Ala-gamma-D-Glu-L-Lys-D-Ala-D-Ala)](n+1)-di-trans,octa-cis-undecaprenyl diphosphate + di-trans,octa-cis-undecaprenyl diphosphate + H(+)</text>
        <dbReference type="Rhea" id="RHEA:23708"/>
        <dbReference type="Rhea" id="RHEA-COMP:9602"/>
        <dbReference type="Rhea" id="RHEA-COMP:9603"/>
        <dbReference type="ChEBI" id="CHEBI:15378"/>
        <dbReference type="ChEBI" id="CHEBI:58405"/>
        <dbReference type="ChEBI" id="CHEBI:60033"/>
        <dbReference type="ChEBI" id="CHEBI:78435"/>
        <dbReference type="EC" id="2.4.99.28"/>
    </reaction>
</comment>
<keyword evidence="5" id="KW-1003">Cell membrane</keyword>
<dbReference type="InterPro" id="IPR001460">
    <property type="entry name" value="PCN-bd_Tpept"/>
</dbReference>
<accession>A0A4R2EAD5</accession>
<keyword evidence="22" id="KW-1185">Reference proteome</keyword>
<comment type="caution">
    <text evidence="21">The sequence shown here is derived from an EMBL/GenBank/DDBJ whole genome shotgun (WGS) entry which is preliminary data.</text>
</comment>
<evidence type="ECO:0000256" key="6">
    <source>
        <dbReference type="ARBA" id="ARBA00022645"/>
    </source>
</evidence>
<evidence type="ECO:0000256" key="5">
    <source>
        <dbReference type="ARBA" id="ARBA00022475"/>
    </source>
</evidence>
<keyword evidence="8" id="KW-0328">Glycosyltransferase</keyword>
<dbReference type="Proteomes" id="UP000294830">
    <property type="component" value="Unassembled WGS sequence"/>
</dbReference>
<dbReference type="GO" id="GO:0006508">
    <property type="term" value="P:proteolysis"/>
    <property type="evidence" value="ECO:0007669"/>
    <property type="project" value="UniProtKB-KW"/>
</dbReference>
<evidence type="ECO:0000259" key="20">
    <source>
        <dbReference type="Pfam" id="PF00912"/>
    </source>
</evidence>
<evidence type="ECO:0000256" key="16">
    <source>
        <dbReference type="ARBA" id="ARBA00034000"/>
    </source>
</evidence>
<dbReference type="PANTHER" id="PTHR32282">
    <property type="entry name" value="BINDING PROTEIN TRANSPEPTIDASE, PUTATIVE-RELATED"/>
    <property type="match status" value="1"/>
</dbReference>
<protein>
    <submittedName>
        <fullName evidence="21">Penicillin-binding protein 1A</fullName>
    </submittedName>
</protein>
<keyword evidence="18" id="KW-1133">Transmembrane helix</keyword>
<evidence type="ECO:0000256" key="1">
    <source>
        <dbReference type="ARBA" id="ARBA00004236"/>
    </source>
</evidence>
<organism evidence="21 22">
    <name type="scientific">Acetobacteroides hydrogenigenes</name>
    <dbReference type="NCBI Taxonomy" id="979970"/>
    <lineage>
        <taxon>Bacteria</taxon>
        <taxon>Pseudomonadati</taxon>
        <taxon>Bacteroidota</taxon>
        <taxon>Bacteroidia</taxon>
        <taxon>Bacteroidales</taxon>
        <taxon>Rikenellaceae</taxon>
        <taxon>Acetobacteroides</taxon>
    </lineage>
</organism>
<evidence type="ECO:0000256" key="10">
    <source>
        <dbReference type="ARBA" id="ARBA00022801"/>
    </source>
</evidence>
<dbReference type="GO" id="GO:0030288">
    <property type="term" value="C:outer membrane-bounded periplasmic space"/>
    <property type="evidence" value="ECO:0007669"/>
    <property type="project" value="TreeGrafter"/>
</dbReference>
<dbReference type="InterPro" id="IPR012338">
    <property type="entry name" value="Beta-lactam/transpept-like"/>
</dbReference>
<dbReference type="PANTHER" id="PTHR32282:SF11">
    <property type="entry name" value="PENICILLIN-BINDING PROTEIN 1B"/>
    <property type="match status" value="1"/>
</dbReference>
<dbReference type="InterPro" id="IPR050396">
    <property type="entry name" value="Glycosyltr_51/Transpeptidase"/>
</dbReference>
<feature type="transmembrane region" description="Helical" evidence="18">
    <location>
        <begin position="12"/>
        <end position="38"/>
    </location>
</feature>
<dbReference type="GO" id="GO:0008955">
    <property type="term" value="F:peptidoglycan glycosyltransferase activity"/>
    <property type="evidence" value="ECO:0007669"/>
    <property type="project" value="UniProtKB-EC"/>
</dbReference>
<keyword evidence="15" id="KW-0961">Cell wall biogenesis/degradation</keyword>
<evidence type="ECO:0000256" key="11">
    <source>
        <dbReference type="ARBA" id="ARBA00022960"/>
    </source>
</evidence>
<dbReference type="GO" id="GO:0005886">
    <property type="term" value="C:plasma membrane"/>
    <property type="evidence" value="ECO:0007669"/>
    <property type="project" value="UniProtKB-SubCell"/>
</dbReference>
<comment type="similarity">
    <text evidence="3">In the C-terminal section; belongs to the transpeptidase family.</text>
</comment>
<keyword evidence="10" id="KW-0378">Hydrolase</keyword>
<dbReference type="GO" id="GO:0009002">
    <property type="term" value="F:serine-type D-Ala-D-Ala carboxypeptidase activity"/>
    <property type="evidence" value="ECO:0007669"/>
    <property type="project" value="UniProtKB-EC"/>
</dbReference>
<dbReference type="InterPro" id="IPR001264">
    <property type="entry name" value="Glyco_trans_51"/>
</dbReference>
<evidence type="ECO:0000256" key="4">
    <source>
        <dbReference type="ARBA" id="ARBA00007739"/>
    </source>
</evidence>
<evidence type="ECO:0000256" key="9">
    <source>
        <dbReference type="ARBA" id="ARBA00022679"/>
    </source>
</evidence>
<evidence type="ECO:0000256" key="7">
    <source>
        <dbReference type="ARBA" id="ARBA00022670"/>
    </source>
</evidence>
<keyword evidence="13 18" id="KW-0472">Membrane</keyword>
<dbReference type="GO" id="GO:0008658">
    <property type="term" value="F:penicillin binding"/>
    <property type="evidence" value="ECO:0007669"/>
    <property type="project" value="InterPro"/>
</dbReference>
<comment type="pathway">
    <text evidence="2">Cell wall biogenesis; peptidoglycan biosynthesis.</text>
</comment>
<dbReference type="OrthoDB" id="9766909at2"/>
<evidence type="ECO:0000256" key="15">
    <source>
        <dbReference type="ARBA" id="ARBA00023316"/>
    </source>
</evidence>
<proteinExistence type="inferred from homology"/>
<dbReference type="Gene3D" id="3.40.710.10">
    <property type="entry name" value="DD-peptidase/beta-lactamase superfamily"/>
    <property type="match status" value="2"/>
</dbReference>
<feature type="domain" description="Penicillin-binding protein transpeptidase" evidence="19">
    <location>
        <begin position="459"/>
        <end position="704"/>
    </location>
</feature>
<dbReference type="GO" id="GO:0008360">
    <property type="term" value="P:regulation of cell shape"/>
    <property type="evidence" value="ECO:0007669"/>
    <property type="project" value="UniProtKB-KW"/>
</dbReference>
<evidence type="ECO:0000256" key="14">
    <source>
        <dbReference type="ARBA" id="ARBA00023268"/>
    </source>
</evidence>
<dbReference type="EMBL" id="SLWB01000015">
    <property type="protein sequence ID" value="TCN63662.1"/>
    <property type="molecule type" value="Genomic_DNA"/>
</dbReference>
<dbReference type="InterPro" id="IPR023346">
    <property type="entry name" value="Lysozyme-like_dom_sf"/>
</dbReference>
<dbReference type="SUPFAM" id="SSF56601">
    <property type="entry name" value="beta-lactamase/transpeptidase-like"/>
    <property type="match status" value="1"/>
</dbReference>
<dbReference type="GO" id="GO:0071555">
    <property type="term" value="P:cell wall organization"/>
    <property type="evidence" value="ECO:0007669"/>
    <property type="project" value="UniProtKB-KW"/>
</dbReference>
<dbReference type="SUPFAM" id="SSF53955">
    <property type="entry name" value="Lysozyme-like"/>
    <property type="match status" value="1"/>
</dbReference>
<dbReference type="AlphaFoldDB" id="A0A4R2EAD5"/>
<dbReference type="Pfam" id="PF00912">
    <property type="entry name" value="Transgly"/>
    <property type="match status" value="1"/>
</dbReference>
<comment type="catalytic activity">
    <reaction evidence="16">
        <text>Preferential cleavage: (Ac)2-L-Lys-D-Ala-|-D-Ala. Also transpeptidation of peptidyl-alanyl moieties that are N-acyl substituents of D-alanine.</text>
        <dbReference type="EC" id="3.4.16.4"/>
    </reaction>
</comment>
<dbReference type="RefSeq" id="WP_131840100.1">
    <property type="nucleotide sequence ID" value="NZ_SLWB01000015.1"/>
</dbReference>
<gene>
    <name evidence="21" type="ORF">CLV25_11512</name>
</gene>
<evidence type="ECO:0000256" key="8">
    <source>
        <dbReference type="ARBA" id="ARBA00022676"/>
    </source>
</evidence>
<dbReference type="InterPro" id="IPR036950">
    <property type="entry name" value="PBP_transglycosylase"/>
</dbReference>
<keyword evidence="12" id="KW-0573">Peptidoglycan synthesis</keyword>